<evidence type="ECO:0000313" key="1">
    <source>
        <dbReference type="EMBL" id="TBL80710.1"/>
    </source>
</evidence>
<dbReference type="Gene3D" id="3.30.420.300">
    <property type="entry name" value="2-keto-3-deoxy-galactonokinase, substrate binding domain"/>
    <property type="match status" value="1"/>
</dbReference>
<dbReference type="OrthoDB" id="256574at2"/>
<sequence>MWLKGLQAPGLRDKRQSEENNNMLLFVIDAGTTTSRIRLTDGETIIASAKRQVGARDVAMTGSKDVLERALKECVDELLKQTGIAADRIDAAVASGMISSNMGLYEIPHLEAPMNADQLASQLVRQVFPGITDRPFVFIPGVKTGFQADTRLQDKDMMRGEEAEIFGYLDSLGDKRNESVLFMHYGSHHKCILLEEGSITGCRTAITGELMMAVSQNTILKSSLLPVEEIMPDMARVREGLQIAKHTGFGRALFSTRVLDTMEKRSKQEASSFFLGTLLALDLQMVGEMIVPGTKRIVLYGKELFPSIFAPVLRETYPALTVDVISDEQSDLLSAKGAVAIYKQYAEQA</sequence>
<reference evidence="1 2" key="1">
    <citation type="submission" date="2019-02" db="EMBL/GenBank/DDBJ databases">
        <title>Paenibacillus sp. nov., isolated from surface-sterilized tissue of Thalictrum simplex L.</title>
        <authorList>
            <person name="Tuo L."/>
        </authorList>
    </citation>
    <scope>NUCLEOTIDE SEQUENCE [LARGE SCALE GENOMIC DNA]</scope>
    <source>
        <strain evidence="1 2">N2SHLJ1</strain>
    </source>
</reference>
<dbReference type="GO" id="GO:0034194">
    <property type="term" value="P:D-galactonate catabolic process"/>
    <property type="evidence" value="ECO:0007669"/>
    <property type="project" value="InterPro"/>
</dbReference>
<dbReference type="InterPro" id="IPR007729">
    <property type="entry name" value="DGOK"/>
</dbReference>
<evidence type="ECO:0008006" key="3">
    <source>
        <dbReference type="Google" id="ProtNLM"/>
    </source>
</evidence>
<name>A0A4Q9DXC9_9BACL</name>
<dbReference type="Gene3D" id="3.30.420.310">
    <property type="entry name" value="2-keto-3-deoxy-galactonokinase, C-terminal domain"/>
    <property type="match status" value="1"/>
</dbReference>
<keyword evidence="2" id="KW-1185">Reference proteome</keyword>
<dbReference type="InterPro" id="IPR042257">
    <property type="entry name" value="DGOK_C"/>
</dbReference>
<evidence type="ECO:0000313" key="2">
    <source>
        <dbReference type="Proteomes" id="UP000293142"/>
    </source>
</evidence>
<organism evidence="1 2">
    <name type="scientific">Paenibacillus thalictri</name>
    <dbReference type="NCBI Taxonomy" id="2527873"/>
    <lineage>
        <taxon>Bacteria</taxon>
        <taxon>Bacillati</taxon>
        <taxon>Bacillota</taxon>
        <taxon>Bacilli</taxon>
        <taxon>Bacillales</taxon>
        <taxon>Paenibacillaceae</taxon>
        <taxon>Paenibacillus</taxon>
    </lineage>
</organism>
<gene>
    <name evidence="1" type="ORF">EYB31_05645</name>
</gene>
<dbReference type="EMBL" id="SIRE01000004">
    <property type="protein sequence ID" value="TBL80710.1"/>
    <property type="molecule type" value="Genomic_DNA"/>
</dbReference>
<dbReference type="InterPro" id="IPR043129">
    <property type="entry name" value="ATPase_NBD"/>
</dbReference>
<proteinExistence type="predicted"/>
<dbReference type="Proteomes" id="UP000293142">
    <property type="component" value="Unassembled WGS sequence"/>
</dbReference>
<dbReference type="SUPFAM" id="SSF53067">
    <property type="entry name" value="Actin-like ATPase domain"/>
    <property type="match status" value="1"/>
</dbReference>
<protein>
    <recommendedName>
        <fullName evidence="3">2-dehydro-3-deoxygalactonokinase</fullName>
    </recommendedName>
</protein>
<dbReference type="GO" id="GO:0008671">
    <property type="term" value="F:2-dehydro-3-deoxygalactonokinase activity"/>
    <property type="evidence" value="ECO:0007669"/>
    <property type="project" value="InterPro"/>
</dbReference>
<dbReference type="InterPro" id="IPR042258">
    <property type="entry name" value="DGOK_N"/>
</dbReference>
<dbReference type="CDD" id="cd24012">
    <property type="entry name" value="ASKHA_NBD_KDGal-kinase"/>
    <property type="match status" value="1"/>
</dbReference>
<dbReference type="AlphaFoldDB" id="A0A4Q9DXC9"/>
<dbReference type="Pfam" id="PF05035">
    <property type="entry name" value="DGOK"/>
    <property type="match status" value="1"/>
</dbReference>
<accession>A0A4Q9DXC9</accession>
<comment type="caution">
    <text evidence="1">The sequence shown here is derived from an EMBL/GenBank/DDBJ whole genome shotgun (WGS) entry which is preliminary data.</text>
</comment>